<gene>
    <name evidence="1" type="ORF">H7R39_04030</name>
</gene>
<accession>A0A842J8K2</accession>
<organism evidence="1 2">
    <name type="scientific">Campylobacter massiliensis</name>
    <dbReference type="NCBI Taxonomy" id="2762557"/>
    <lineage>
        <taxon>Bacteria</taxon>
        <taxon>Pseudomonadati</taxon>
        <taxon>Campylobacterota</taxon>
        <taxon>Epsilonproteobacteria</taxon>
        <taxon>Campylobacterales</taxon>
        <taxon>Campylobacteraceae</taxon>
        <taxon>Campylobacter</taxon>
    </lineage>
</organism>
<dbReference type="AlphaFoldDB" id="A0A842J8K2"/>
<dbReference type="Proteomes" id="UP000552683">
    <property type="component" value="Unassembled WGS sequence"/>
</dbReference>
<dbReference type="EMBL" id="JACLZK010000001">
    <property type="protein sequence ID" value="MBC2882442.1"/>
    <property type="molecule type" value="Genomic_DNA"/>
</dbReference>
<proteinExistence type="predicted"/>
<comment type="caution">
    <text evidence="1">The sequence shown here is derived from an EMBL/GenBank/DDBJ whole genome shotgun (WGS) entry which is preliminary data.</text>
</comment>
<evidence type="ECO:0000313" key="2">
    <source>
        <dbReference type="Proteomes" id="UP000552683"/>
    </source>
</evidence>
<evidence type="ECO:0000313" key="1">
    <source>
        <dbReference type="EMBL" id="MBC2882442.1"/>
    </source>
</evidence>
<name>A0A842J8K2_9BACT</name>
<keyword evidence="2" id="KW-1185">Reference proteome</keyword>
<dbReference type="RefSeq" id="WP_185898067.1">
    <property type="nucleotide sequence ID" value="NZ_JACLZK010000001.1"/>
</dbReference>
<reference evidence="1 2" key="1">
    <citation type="submission" date="2020-08" db="EMBL/GenBank/DDBJ databases">
        <title>Complete genome and description of Campylobacter massiliensis Marseille-Q3452 sp. nov.</title>
        <authorList>
            <person name="Antezack A."/>
        </authorList>
    </citation>
    <scope>NUCLEOTIDE SEQUENCE [LARGE SCALE GENOMIC DNA]</scope>
    <source>
        <strain evidence="1 2">Marseille-Q3452</strain>
    </source>
</reference>
<sequence>MADFVTSINCDKRLFIAKMTEPAIVDQRLIRFSNTNHLDIDVIHALLNSIVSLFFLEANGFGRGLGALDLSSSRIHDCFKILNPLSLTTEQQTIIKEKFEPLTNEQIIDLHSELEKDIRIEFDRAILNIYGIEHLYENIKNSLLFLYDMRTKV</sequence>
<protein>
    <submittedName>
        <fullName evidence="1">Uncharacterized protein</fullName>
    </submittedName>
</protein>